<feature type="non-terminal residue" evidence="2">
    <location>
        <position position="104"/>
    </location>
</feature>
<dbReference type="EMBL" id="JBGFUD010021890">
    <property type="protein sequence ID" value="MFH4984831.1"/>
    <property type="molecule type" value="Genomic_DNA"/>
</dbReference>
<protein>
    <recommendedName>
        <fullName evidence="1">26S proteasome non-ATPase regulatory subunit 3 N-terminal TPR repeats domain-containing protein</fullName>
    </recommendedName>
</protein>
<dbReference type="Proteomes" id="UP001608902">
    <property type="component" value="Unassembled WGS sequence"/>
</dbReference>
<dbReference type="PANTHER" id="PTHR10758">
    <property type="entry name" value="26S PROTEASOME NON-ATPASE REGULATORY SUBUNIT 3/COP9 SIGNALOSOME COMPLEX SUBUNIT 3"/>
    <property type="match status" value="1"/>
</dbReference>
<evidence type="ECO:0000313" key="2">
    <source>
        <dbReference type="EMBL" id="MFH4984831.1"/>
    </source>
</evidence>
<feature type="domain" description="26S proteasome non-ATPase regulatory subunit 3 N-terminal TPR repeats" evidence="1">
    <location>
        <begin position="3"/>
        <end position="102"/>
    </location>
</feature>
<dbReference type="Pfam" id="PF25573">
    <property type="entry name" value="TPR_PSMD3_N"/>
    <property type="match status" value="1"/>
</dbReference>
<dbReference type="AlphaFoldDB" id="A0ABD6EY36"/>
<gene>
    <name evidence="2" type="ORF">AB6A40_011540</name>
</gene>
<name>A0ABD6EY36_9BILA</name>
<evidence type="ECO:0000259" key="1">
    <source>
        <dbReference type="Pfam" id="PF25573"/>
    </source>
</evidence>
<evidence type="ECO:0000313" key="3">
    <source>
        <dbReference type="Proteomes" id="UP001608902"/>
    </source>
</evidence>
<feature type="non-terminal residue" evidence="2">
    <location>
        <position position="1"/>
    </location>
</feature>
<comment type="caution">
    <text evidence="2">The sequence shown here is derived from an EMBL/GenBank/DDBJ whole genome shotgun (WGS) entry which is preliminary data.</text>
</comment>
<organism evidence="2 3">
    <name type="scientific">Gnathostoma spinigerum</name>
    <dbReference type="NCBI Taxonomy" id="75299"/>
    <lineage>
        <taxon>Eukaryota</taxon>
        <taxon>Metazoa</taxon>
        <taxon>Ecdysozoa</taxon>
        <taxon>Nematoda</taxon>
        <taxon>Chromadorea</taxon>
        <taxon>Rhabditida</taxon>
        <taxon>Spirurina</taxon>
        <taxon>Gnathostomatomorpha</taxon>
        <taxon>Gnathostomatoidea</taxon>
        <taxon>Gnathostomatidae</taxon>
        <taxon>Gnathostoma</taxon>
    </lineage>
</organism>
<dbReference type="PANTHER" id="PTHR10758:SF2">
    <property type="entry name" value="26S PROTEASOME NON-ATPASE REGULATORY SUBUNIT 3"/>
    <property type="match status" value="1"/>
</dbReference>
<sequence>VPIPEVELYIHLLVLVHLVDEKQWENAEKCAEALISRLDFHDKRSLDPIAAKAFFYLCLIYERTNKLSDLRAYLNGRLRTATLRRQSDSQAVLIVCLLRTYLLG</sequence>
<reference evidence="2 3" key="1">
    <citation type="submission" date="2024-08" db="EMBL/GenBank/DDBJ databases">
        <title>Gnathostoma spinigerum genome.</title>
        <authorList>
            <person name="Gonzalez-Bertolin B."/>
            <person name="Monzon S."/>
            <person name="Zaballos A."/>
            <person name="Jimenez P."/>
            <person name="Dekumyoy P."/>
            <person name="Varona S."/>
            <person name="Cuesta I."/>
            <person name="Sumanam S."/>
            <person name="Adisakwattana P."/>
            <person name="Gasser R.B."/>
            <person name="Hernandez-Gonzalez A."/>
            <person name="Young N.D."/>
            <person name="Perteguer M.J."/>
        </authorList>
    </citation>
    <scope>NUCLEOTIDE SEQUENCE [LARGE SCALE GENOMIC DNA]</scope>
    <source>
        <strain evidence="2">AL3</strain>
        <tissue evidence="2">Liver</tissue>
    </source>
</reference>
<accession>A0ABD6EY36</accession>
<proteinExistence type="predicted"/>
<dbReference type="InterPro" id="IPR050756">
    <property type="entry name" value="CSN3"/>
</dbReference>
<dbReference type="InterPro" id="IPR057985">
    <property type="entry name" value="TPR_PSMD3_N"/>
</dbReference>
<keyword evidence="3" id="KW-1185">Reference proteome</keyword>